<accession>A0A6A6DN13</accession>
<dbReference type="Proteomes" id="UP000800200">
    <property type="component" value="Unassembled WGS sequence"/>
</dbReference>
<organism evidence="2 3">
    <name type="scientific">Zopfia rhizophila CBS 207.26</name>
    <dbReference type="NCBI Taxonomy" id="1314779"/>
    <lineage>
        <taxon>Eukaryota</taxon>
        <taxon>Fungi</taxon>
        <taxon>Dikarya</taxon>
        <taxon>Ascomycota</taxon>
        <taxon>Pezizomycotina</taxon>
        <taxon>Dothideomycetes</taxon>
        <taxon>Dothideomycetes incertae sedis</taxon>
        <taxon>Zopfiaceae</taxon>
        <taxon>Zopfia</taxon>
    </lineage>
</organism>
<dbReference type="InterPro" id="IPR011009">
    <property type="entry name" value="Kinase-like_dom_sf"/>
</dbReference>
<reference evidence="2" key="1">
    <citation type="journal article" date="2020" name="Stud. Mycol.">
        <title>101 Dothideomycetes genomes: a test case for predicting lifestyles and emergence of pathogens.</title>
        <authorList>
            <person name="Haridas S."/>
            <person name="Albert R."/>
            <person name="Binder M."/>
            <person name="Bloem J."/>
            <person name="Labutti K."/>
            <person name="Salamov A."/>
            <person name="Andreopoulos B."/>
            <person name="Baker S."/>
            <person name="Barry K."/>
            <person name="Bills G."/>
            <person name="Bluhm B."/>
            <person name="Cannon C."/>
            <person name="Castanera R."/>
            <person name="Culley D."/>
            <person name="Daum C."/>
            <person name="Ezra D."/>
            <person name="Gonzalez J."/>
            <person name="Henrissat B."/>
            <person name="Kuo A."/>
            <person name="Liang C."/>
            <person name="Lipzen A."/>
            <person name="Lutzoni F."/>
            <person name="Magnuson J."/>
            <person name="Mondo S."/>
            <person name="Nolan M."/>
            <person name="Ohm R."/>
            <person name="Pangilinan J."/>
            <person name="Park H.-J."/>
            <person name="Ramirez L."/>
            <person name="Alfaro M."/>
            <person name="Sun H."/>
            <person name="Tritt A."/>
            <person name="Yoshinaga Y."/>
            <person name="Zwiers L.-H."/>
            <person name="Turgeon B."/>
            <person name="Goodwin S."/>
            <person name="Spatafora J."/>
            <person name="Crous P."/>
            <person name="Grigoriev I."/>
        </authorList>
    </citation>
    <scope>NUCLEOTIDE SEQUENCE</scope>
    <source>
        <strain evidence="2">CBS 207.26</strain>
    </source>
</reference>
<dbReference type="GO" id="GO:0005524">
    <property type="term" value="F:ATP binding"/>
    <property type="evidence" value="ECO:0007669"/>
    <property type="project" value="InterPro"/>
</dbReference>
<dbReference type="EMBL" id="ML994670">
    <property type="protein sequence ID" value="KAF2179016.1"/>
    <property type="molecule type" value="Genomic_DNA"/>
</dbReference>
<dbReference type="OrthoDB" id="310217at2759"/>
<dbReference type="PROSITE" id="PS50011">
    <property type="entry name" value="PROTEIN_KINASE_DOM"/>
    <property type="match status" value="1"/>
</dbReference>
<proteinExistence type="predicted"/>
<protein>
    <recommendedName>
        <fullName evidence="1">Protein kinase domain-containing protein</fullName>
    </recommendedName>
</protein>
<evidence type="ECO:0000313" key="2">
    <source>
        <dbReference type="EMBL" id="KAF2179016.1"/>
    </source>
</evidence>
<dbReference type="SUPFAM" id="SSF56112">
    <property type="entry name" value="Protein kinase-like (PK-like)"/>
    <property type="match status" value="1"/>
</dbReference>
<feature type="domain" description="Protein kinase" evidence="1">
    <location>
        <begin position="25"/>
        <end position="161"/>
    </location>
</feature>
<name>A0A6A6DN13_9PEZI</name>
<dbReference type="GO" id="GO:0004672">
    <property type="term" value="F:protein kinase activity"/>
    <property type="evidence" value="ECO:0007669"/>
    <property type="project" value="InterPro"/>
</dbReference>
<sequence>MSPQQVVSTSNGTVIDDKWEIIRSLIDESDGGQGNAGIFLIRTSKSKIQEACILKCLQQRDVEDGEASREIHTVQRLHHPNIARLVDYCLGDPNGEMEMDMYLEYGDKSTLADMIRDQIMSPAEADTGSPFSDMYLSYLHLRFTTAITGLDIRKTGAFCGI</sequence>
<keyword evidence="3" id="KW-1185">Reference proteome</keyword>
<dbReference type="Gene3D" id="1.10.510.10">
    <property type="entry name" value="Transferase(Phosphotransferase) domain 1"/>
    <property type="match status" value="1"/>
</dbReference>
<dbReference type="AlphaFoldDB" id="A0A6A6DN13"/>
<evidence type="ECO:0000259" key="1">
    <source>
        <dbReference type="PROSITE" id="PS50011"/>
    </source>
</evidence>
<dbReference type="InterPro" id="IPR000719">
    <property type="entry name" value="Prot_kinase_dom"/>
</dbReference>
<evidence type="ECO:0000313" key="3">
    <source>
        <dbReference type="Proteomes" id="UP000800200"/>
    </source>
</evidence>
<gene>
    <name evidence="2" type="ORF">K469DRAFT_694935</name>
</gene>